<evidence type="ECO:0000259" key="1">
    <source>
        <dbReference type="PROSITE" id="PS50883"/>
    </source>
</evidence>
<dbReference type="InterPro" id="IPR050706">
    <property type="entry name" value="Cyclic-di-GMP_PDE-like"/>
</dbReference>
<evidence type="ECO:0000313" key="2">
    <source>
        <dbReference type="EMBL" id="MDG0814381.1"/>
    </source>
</evidence>
<evidence type="ECO:0000313" key="3">
    <source>
        <dbReference type="Proteomes" id="UP001153404"/>
    </source>
</evidence>
<sequence>MLRVACAQNKAWQEAGFPELRIAVNLSARQFASGDVAASVRGALEASGLDPQYLELEITENMAMKNENLPTLELLRDMGITLSIDDFGTQHSSLGYLKSLPISRIKIDRSFVSGIGKDERDEAIIHAMMLVARRLKLSVVAEGVETEAQYRFLAEHDCDDIQGFLFYRPQPAELIQKVLLEHWKS</sequence>
<dbReference type="PROSITE" id="PS50883">
    <property type="entry name" value="EAL"/>
    <property type="match status" value="1"/>
</dbReference>
<reference evidence="2" key="1">
    <citation type="submission" date="2022-10" db="EMBL/GenBank/DDBJ databases">
        <title>Comparative genomic analysis of Cohnella hashimotonis sp. nov., isolated from the International Space Station.</title>
        <authorList>
            <person name="Simpson A."/>
            <person name="Venkateswaran K."/>
        </authorList>
    </citation>
    <scope>NUCLEOTIDE SEQUENCE</scope>
    <source>
        <strain evidence="2">DSM 28161</strain>
    </source>
</reference>
<organism evidence="2 3">
    <name type="scientific">Cohnella rhizosphaerae</name>
    <dbReference type="NCBI Taxonomy" id="1457232"/>
    <lineage>
        <taxon>Bacteria</taxon>
        <taxon>Bacillati</taxon>
        <taxon>Bacillota</taxon>
        <taxon>Bacilli</taxon>
        <taxon>Bacillales</taxon>
        <taxon>Paenibacillaceae</taxon>
        <taxon>Cohnella</taxon>
    </lineage>
</organism>
<feature type="domain" description="EAL" evidence="1">
    <location>
        <begin position="1"/>
        <end position="183"/>
    </location>
</feature>
<dbReference type="AlphaFoldDB" id="A0A9X4L1G7"/>
<dbReference type="RefSeq" id="WP_277539278.1">
    <property type="nucleotide sequence ID" value="NZ_JAPDIA010000009.1"/>
</dbReference>
<dbReference type="InterPro" id="IPR001633">
    <property type="entry name" value="EAL_dom"/>
</dbReference>
<dbReference type="SMART" id="SM00052">
    <property type="entry name" value="EAL"/>
    <property type="match status" value="1"/>
</dbReference>
<comment type="caution">
    <text evidence="2">The sequence shown here is derived from an EMBL/GenBank/DDBJ whole genome shotgun (WGS) entry which is preliminary data.</text>
</comment>
<protein>
    <submittedName>
        <fullName evidence="2">EAL domain-containing protein</fullName>
    </submittedName>
</protein>
<dbReference type="GO" id="GO:0071111">
    <property type="term" value="F:cyclic-guanylate-specific phosphodiesterase activity"/>
    <property type="evidence" value="ECO:0007669"/>
    <property type="project" value="InterPro"/>
</dbReference>
<dbReference type="Pfam" id="PF00563">
    <property type="entry name" value="EAL"/>
    <property type="match status" value="1"/>
</dbReference>
<dbReference type="PANTHER" id="PTHR33121:SF70">
    <property type="entry name" value="SIGNALING PROTEIN YKOW"/>
    <property type="match status" value="1"/>
</dbReference>
<dbReference type="PANTHER" id="PTHR33121">
    <property type="entry name" value="CYCLIC DI-GMP PHOSPHODIESTERASE PDEF"/>
    <property type="match status" value="1"/>
</dbReference>
<gene>
    <name evidence="2" type="ORF">OMP40_37695</name>
</gene>
<dbReference type="Gene3D" id="3.20.20.450">
    <property type="entry name" value="EAL domain"/>
    <property type="match status" value="1"/>
</dbReference>
<dbReference type="EMBL" id="JAPDIA010000009">
    <property type="protein sequence ID" value="MDG0814381.1"/>
    <property type="molecule type" value="Genomic_DNA"/>
</dbReference>
<keyword evidence="3" id="KW-1185">Reference proteome</keyword>
<accession>A0A9X4L1G7</accession>
<dbReference type="CDD" id="cd01948">
    <property type="entry name" value="EAL"/>
    <property type="match status" value="1"/>
</dbReference>
<proteinExistence type="predicted"/>
<dbReference type="SUPFAM" id="SSF141868">
    <property type="entry name" value="EAL domain-like"/>
    <property type="match status" value="1"/>
</dbReference>
<name>A0A9X4L1G7_9BACL</name>
<dbReference type="Proteomes" id="UP001153404">
    <property type="component" value="Unassembled WGS sequence"/>
</dbReference>
<dbReference type="InterPro" id="IPR035919">
    <property type="entry name" value="EAL_sf"/>
</dbReference>